<feature type="compositionally biased region" description="Low complexity" evidence="1">
    <location>
        <begin position="226"/>
        <end position="240"/>
    </location>
</feature>
<feature type="region of interest" description="Disordered" evidence="1">
    <location>
        <begin position="424"/>
        <end position="457"/>
    </location>
</feature>
<sequence length="475" mass="50227">MAATLLGEEPRLGSAPLAMLAATCSRIGEPSPSYSPALSDGAQGHAKGFHPWKRGAPGTSSLGACFASPGVPSGTSRSNGVSLTEASSAFSVTTANSPFGNDFSMYQSSVPSDNGVPDAAHAQRSVFLTKFPSSVEGITGIYPRMHTHPYESWFKPVGDVNNGSTAWWDMGTSWVDTQSPAGLPSHLNGYNTDYNSAFCPGASQHLLPATQHLFDGFRPPAPTHYTEPTTTGAPALTGTPVVSLPASSRSSSRRYSGRATCDCPNCREAESLVLPGVTEGHLGNLDVHLQGTVRWTIPPVAPSGDKCLFCSSRRDTATTTNPHSTGYHGDLAPAAPGRSGRKPEENVPSGGAVGVTQAIVWRNNPCQPAVQGKVRWLVGHQEQQALGLWSPTHRPLKDRSRGSSSSCEPDFPAIQTWQTAACSIASSPPSGETGLSTNEPKPSQRSEECSVIRRDSATPTVFNWTTENMQRQVDT</sequence>
<proteinExistence type="predicted"/>
<dbReference type="Proteomes" id="UP000327493">
    <property type="component" value="Chromosome 14"/>
</dbReference>
<comment type="caution">
    <text evidence="2">The sequence shown here is derived from an EMBL/GenBank/DDBJ whole genome shotgun (WGS) entry which is preliminary data.</text>
</comment>
<feature type="region of interest" description="Disordered" evidence="1">
    <location>
        <begin position="390"/>
        <end position="411"/>
    </location>
</feature>
<gene>
    <name evidence="2" type="ORF">FQN60_007522</name>
</gene>
<dbReference type="EMBL" id="VOFY01000014">
    <property type="protein sequence ID" value="KAA8585953.1"/>
    <property type="molecule type" value="Genomic_DNA"/>
</dbReference>
<organism evidence="2 3">
    <name type="scientific">Etheostoma spectabile</name>
    <name type="common">orangethroat darter</name>
    <dbReference type="NCBI Taxonomy" id="54343"/>
    <lineage>
        <taxon>Eukaryota</taxon>
        <taxon>Metazoa</taxon>
        <taxon>Chordata</taxon>
        <taxon>Craniata</taxon>
        <taxon>Vertebrata</taxon>
        <taxon>Euteleostomi</taxon>
        <taxon>Actinopterygii</taxon>
        <taxon>Neopterygii</taxon>
        <taxon>Teleostei</taxon>
        <taxon>Neoteleostei</taxon>
        <taxon>Acanthomorphata</taxon>
        <taxon>Eupercaria</taxon>
        <taxon>Perciformes</taxon>
        <taxon>Percoidei</taxon>
        <taxon>Percidae</taxon>
        <taxon>Etheostomatinae</taxon>
        <taxon>Etheostoma</taxon>
    </lineage>
</organism>
<protein>
    <submittedName>
        <fullName evidence="2">Uncharacterized protein</fullName>
    </submittedName>
</protein>
<evidence type="ECO:0000313" key="3">
    <source>
        <dbReference type="Proteomes" id="UP000327493"/>
    </source>
</evidence>
<evidence type="ECO:0000256" key="1">
    <source>
        <dbReference type="SAM" id="MobiDB-lite"/>
    </source>
</evidence>
<feature type="compositionally biased region" description="Polar residues" evidence="1">
    <location>
        <begin position="424"/>
        <end position="441"/>
    </location>
</feature>
<feature type="region of interest" description="Disordered" evidence="1">
    <location>
        <begin position="318"/>
        <end position="349"/>
    </location>
</feature>
<feature type="compositionally biased region" description="Basic and acidic residues" evidence="1">
    <location>
        <begin position="442"/>
        <end position="456"/>
    </location>
</feature>
<feature type="region of interest" description="Disordered" evidence="1">
    <location>
        <begin position="221"/>
        <end position="251"/>
    </location>
</feature>
<accession>A0A5J5CYG6</accession>
<evidence type="ECO:0000313" key="2">
    <source>
        <dbReference type="EMBL" id="KAA8585953.1"/>
    </source>
</evidence>
<name>A0A5J5CYG6_9PERO</name>
<dbReference type="AlphaFoldDB" id="A0A5J5CYG6"/>
<keyword evidence="3" id="KW-1185">Reference proteome</keyword>
<reference evidence="2 3" key="1">
    <citation type="submission" date="2019-08" db="EMBL/GenBank/DDBJ databases">
        <title>A chromosome-level genome assembly, high-density linkage maps, and genome scans reveal the genomic architecture of hybrid incompatibilities underlying speciation via character displacement in darters (Percidae: Etheostominae).</title>
        <authorList>
            <person name="Moran R.L."/>
            <person name="Catchen J.M."/>
            <person name="Fuller R.C."/>
        </authorList>
    </citation>
    <scope>NUCLEOTIDE SEQUENCE [LARGE SCALE GENOMIC DNA]</scope>
    <source>
        <strain evidence="2">EspeVRDwgs_2016</strain>
        <tissue evidence="2">Muscle</tissue>
    </source>
</reference>